<organism evidence="1 2">
    <name type="scientific">Candidatus Mancarchaeum acidiphilum</name>
    <dbReference type="NCBI Taxonomy" id="1920749"/>
    <lineage>
        <taxon>Archaea</taxon>
        <taxon>Candidatus Micrarchaeota</taxon>
        <taxon>Candidatus Mancarchaeum</taxon>
    </lineage>
</organism>
<sequence>MVTLIKNVKVLEDKDMRSEIKFSKVLVIRDNEVKEYYVGFENLTYSKLFGDRNLYSESLVFLTPNEKIDGKVFTAKVMDKENSSKYEFLMTASYVLNDRQKESEKQARIYEMLRGDDSIGISKETAKMMDAYENSVVLLKESLFRSAR</sequence>
<keyword evidence="2" id="KW-1185">Reference proteome</keyword>
<name>A0A218NLL2_9ARCH</name>
<dbReference type="RefSeq" id="WP_088819522.1">
    <property type="nucleotide sequence ID" value="NZ_CP019964.1"/>
</dbReference>
<reference evidence="1 2" key="1">
    <citation type="journal article" date="2017" name="Nat. Commun.">
        <title>'ARMAN' archaea depend on association with euryarchaeal host in culture and in situ.</title>
        <authorList>
            <person name="Golyshina O."/>
            <person name="Toshchakov S."/>
            <person name="Makarova K."/>
            <person name="Gavrilov S."/>
            <person name="Korzhenkov A."/>
            <person name="La Cono V."/>
            <person name="Arcadi E."/>
            <person name="Nechitaylo T."/>
            <person name="Ferrer M."/>
            <person name="Kublanov I."/>
            <person name="Wolf Y."/>
            <person name="Yakimov M."/>
            <person name="Golyshin P."/>
            <person name="Slesarev A."/>
            <person name="Kozyavkin S."/>
        </authorList>
    </citation>
    <scope>NUCLEOTIDE SEQUENCE [LARGE SCALE GENOMIC DNA]</scope>
    <source>
        <strain evidence="1 2">Mia14</strain>
    </source>
</reference>
<gene>
    <name evidence="1" type="ORF">Mia14_0004</name>
</gene>
<dbReference type="KEGG" id="marh:Mia14_0004"/>
<proteinExistence type="predicted"/>
<dbReference type="EMBL" id="CP019964">
    <property type="protein sequence ID" value="ASI13353.1"/>
    <property type="molecule type" value="Genomic_DNA"/>
</dbReference>
<dbReference type="Proteomes" id="UP000197679">
    <property type="component" value="Chromosome"/>
</dbReference>
<accession>A0A218NLL2</accession>
<evidence type="ECO:0000313" key="2">
    <source>
        <dbReference type="Proteomes" id="UP000197679"/>
    </source>
</evidence>
<dbReference type="AlphaFoldDB" id="A0A218NLL2"/>
<dbReference type="GeneID" id="33313566"/>
<protein>
    <submittedName>
        <fullName evidence="1">Uncharacterized protein</fullName>
    </submittedName>
</protein>
<evidence type="ECO:0000313" key="1">
    <source>
        <dbReference type="EMBL" id="ASI13353.1"/>
    </source>
</evidence>